<name>A0A6C0UM63_9EURY</name>
<sequence length="80" mass="9237">MSDSDSYGKRASAPNHPDVERVGNHYVIRKGEWVPGEHPDPHRRREGQRMYLERFLRCVQCGVEVLSKDDLPETCNSEGR</sequence>
<organism evidence="2 3">
    <name type="scientific">Halogeometricum borinquense</name>
    <dbReference type="NCBI Taxonomy" id="60847"/>
    <lineage>
        <taxon>Archaea</taxon>
        <taxon>Methanobacteriati</taxon>
        <taxon>Methanobacteriota</taxon>
        <taxon>Stenosarchaea group</taxon>
        <taxon>Halobacteria</taxon>
        <taxon>Halobacteriales</taxon>
        <taxon>Haloferacaceae</taxon>
        <taxon>Halogeometricum</taxon>
    </lineage>
</organism>
<evidence type="ECO:0000256" key="1">
    <source>
        <dbReference type="SAM" id="MobiDB-lite"/>
    </source>
</evidence>
<accession>A0A6C0UM63</accession>
<proteinExistence type="predicted"/>
<dbReference type="RefSeq" id="WP_163486802.1">
    <property type="nucleotide sequence ID" value="NZ_CP048739.1"/>
</dbReference>
<evidence type="ECO:0000313" key="2">
    <source>
        <dbReference type="EMBL" id="QIB74969.1"/>
    </source>
</evidence>
<dbReference type="Proteomes" id="UP000465846">
    <property type="component" value="Chromosome"/>
</dbReference>
<reference evidence="2 3" key="1">
    <citation type="submission" date="2020-02" db="EMBL/GenBank/DDBJ databases">
        <title>Whole genome sequence of Halogeometricum borinquense strain wsp4.</title>
        <authorList>
            <person name="Verma D.K."/>
            <person name="Gopal K."/>
            <person name="Prasad E.S."/>
        </authorList>
    </citation>
    <scope>NUCLEOTIDE SEQUENCE [LARGE SCALE GENOMIC DNA]</scope>
    <source>
        <strain evidence="3">wsp4</strain>
    </source>
</reference>
<feature type="region of interest" description="Disordered" evidence="1">
    <location>
        <begin position="1"/>
        <end position="23"/>
    </location>
</feature>
<dbReference type="AlphaFoldDB" id="A0A6C0UM63"/>
<dbReference type="GeneID" id="44080169"/>
<gene>
    <name evidence="2" type="ORF">G3I44_12170</name>
</gene>
<dbReference type="EMBL" id="CP048739">
    <property type="protein sequence ID" value="QIB74969.1"/>
    <property type="molecule type" value="Genomic_DNA"/>
</dbReference>
<evidence type="ECO:0000313" key="3">
    <source>
        <dbReference type="Proteomes" id="UP000465846"/>
    </source>
</evidence>
<protein>
    <submittedName>
        <fullName evidence="2">Uncharacterized protein</fullName>
    </submittedName>
</protein>